<name>A0AAW2KN32_9LAMI</name>
<comment type="caution">
    <text evidence="3">The sequence shown here is derived from an EMBL/GenBank/DDBJ whole genome shotgun (WGS) entry which is preliminary data.</text>
</comment>
<proteinExistence type="predicted"/>
<evidence type="ECO:0000256" key="2">
    <source>
        <dbReference type="SAM" id="Phobius"/>
    </source>
</evidence>
<evidence type="ECO:0000256" key="1">
    <source>
        <dbReference type="SAM" id="MobiDB-lite"/>
    </source>
</evidence>
<gene>
    <name evidence="3" type="ORF">Sangu_3034400</name>
</gene>
<feature type="compositionally biased region" description="Basic and acidic residues" evidence="1">
    <location>
        <begin position="47"/>
        <end position="56"/>
    </location>
</feature>
<evidence type="ECO:0000313" key="3">
    <source>
        <dbReference type="EMBL" id="KAL0307361.1"/>
    </source>
</evidence>
<organism evidence="3">
    <name type="scientific">Sesamum angustifolium</name>
    <dbReference type="NCBI Taxonomy" id="2727405"/>
    <lineage>
        <taxon>Eukaryota</taxon>
        <taxon>Viridiplantae</taxon>
        <taxon>Streptophyta</taxon>
        <taxon>Embryophyta</taxon>
        <taxon>Tracheophyta</taxon>
        <taxon>Spermatophyta</taxon>
        <taxon>Magnoliopsida</taxon>
        <taxon>eudicotyledons</taxon>
        <taxon>Gunneridae</taxon>
        <taxon>Pentapetalae</taxon>
        <taxon>asterids</taxon>
        <taxon>lamiids</taxon>
        <taxon>Lamiales</taxon>
        <taxon>Pedaliaceae</taxon>
        <taxon>Sesamum</taxon>
    </lineage>
</organism>
<keyword evidence="2" id="KW-1133">Transmembrane helix</keyword>
<accession>A0AAW2KN32</accession>
<sequence length="148" mass="16612">MGKLNGYPPGSPRPSSTPPTPPLFKEERRGGPSKPSRTSSDSLYSRESLEQEKEETSSLELKLMRGVVTLKDRRLLTPLPREDLEKTASLHIMKVDFGVRYLFFFGFFMIIPLFVFLFASGFACGALFSRSQGTPHPLERSLEAKTRG</sequence>
<reference evidence="3" key="1">
    <citation type="submission" date="2020-06" db="EMBL/GenBank/DDBJ databases">
        <authorList>
            <person name="Li T."/>
            <person name="Hu X."/>
            <person name="Zhang T."/>
            <person name="Song X."/>
            <person name="Zhang H."/>
            <person name="Dai N."/>
            <person name="Sheng W."/>
            <person name="Hou X."/>
            <person name="Wei L."/>
        </authorList>
    </citation>
    <scope>NUCLEOTIDE SEQUENCE</scope>
    <source>
        <strain evidence="3">G01</strain>
        <tissue evidence="3">Leaf</tissue>
    </source>
</reference>
<protein>
    <submittedName>
        <fullName evidence="3">Uncharacterized protein</fullName>
    </submittedName>
</protein>
<keyword evidence="2" id="KW-0472">Membrane</keyword>
<feature type="region of interest" description="Disordered" evidence="1">
    <location>
        <begin position="1"/>
        <end position="58"/>
    </location>
</feature>
<feature type="transmembrane region" description="Helical" evidence="2">
    <location>
        <begin position="101"/>
        <end position="128"/>
    </location>
</feature>
<dbReference type="AlphaFoldDB" id="A0AAW2KN32"/>
<reference evidence="3" key="2">
    <citation type="journal article" date="2024" name="Plant">
        <title>Genomic evolution and insights into agronomic trait innovations of Sesamum species.</title>
        <authorList>
            <person name="Miao H."/>
            <person name="Wang L."/>
            <person name="Qu L."/>
            <person name="Liu H."/>
            <person name="Sun Y."/>
            <person name="Le M."/>
            <person name="Wang Q."/>
            <person name="Wei S."/>
            <person name="Zheng Y."/>
            <person name="Lin W."/>
            <person name="Duan Y."/>
            <person name="Cao H."/>
            <person name="Xiong S."/>
            <person name="Wang X."/>
            <person name="Wei L."/>
            <person name="Li C."/>
            <person name="Ma Q."/>
            <person name="Ju M."/>
            <person name="Zhao R."/>
            <person name="Li G."/>
            <person name="Mu C."/>
            <person name="Tian Q."/>
            <person name="Mei H."/>
            <person name="Zhang T."/>
            <person name="Gao T."/>
            <person name="Zhang H."/>
        </authorList>
    </citation>
    <scope>NUCLEOTIDE SEQUENCE</scope>
    <source>
        <strain evidence="3">G01</strain>
    </source>
</reference>
<feature type="compositionally biased region" description="Pro residues" evidence="1">
    <location>
        <begin position="9"/>
        <end position="22"/>
    </location>
</feature>
<keyword evidence="2" id="KW-0812">Transmembrane</keyword>
<dbReference type="EMBL" id="JACGWK010000117">
    <property type="protein sequence ID" value="KAL0307361.1"/>
    <property type="molecule type" value="Genomic_DNA"/>
</dbReference>